<keyword evidence="2" id="KW-1185">Reference proteome</keyword>
<accession>A0AC61R699</accession>
<proteinExistence type="predicted"/>
<evidence type="ECO:0000313" key="2">
    <source>
        <dbReference type="Proteomes" id="UP000308836"/>
    </source>
</evidence>
<gene>
    <name evidence="1" type="ORF">E5336_11125</name>
</gene>
<comment type="caution">
    <text evidence="1">The sequence shown here is derived from an EMBL/GenBank/DDBJ whole genome shotgun (WGS) entry which is preliminary data.</text>
</comment>
<sequence>MFSKINTKNYDDFYDLNIKKVLEDWEPADAIREFIANALDETTISGAGINPEITKDTEGWWHIHDYGRGLKIENFAQNENKEKSARDDVIGKFGVGLNDAVAVLYRNNIEFYIISNGRLFFPGKKVKAGDSREETLHIFIKNYSEPNEIGTDIVIKCTDTDIEKAKSKFCAFGNYEMMDRNKHGQILKNKNGISKIYFNGVEIAEAEDFLFSYNITNANAHLKKALNRERKNVGKTAFAKKIEDILEQCKQPSVLSILYEQVKKHNTRKNELNYTKVEANVIINHENLNTSKEKNIYVTSEQLHNSDSAREILDMKEQDGIETIEISDKAYKRIEAYNESCVQENAKIMTLSNFVTTRSKSFVPEIIAYSSLTEEEKDIFDSYKKLEQVFPTPKEVQSIKIAKQLYTKEELYGTVGLWNPEEKTIYILKDQLISREKFLGTLYHEFIHAKTGFSDVSRQFENQLTQVIGLFANQYIDSK</sequence>
<organism evidence="1 2">
    <name type="scientific">Dubosiella muris</name>
    <dbReference type="NCBI Taxonomy" id="3038133"/>
    <lineage>
        <taxon>Bacteria</taxon>
        <taxon>Bacillati</taxon>
        <taxon>Bacillota</taxon>
        <taxon>Erysipelotrichia</taxon>
        <taxon>Erysipelotrichales</taxon>
        <taxon>Erysipelotrichaceae</taxon>
        <taxon>Dubosiella</taxon>
    </lineage>
</organism>
<dbReference type="EMBL" id="SRYG01000028">
    <property type="protein sequence ID" value="TGY64941.1"/>
    <property type="molecule type" value="Genomic_DNA"/>
</dbReference>
<name>A0AC61R699_9FIRM</name>
<dbReference type="Proteomes" id="UP000308836">
    <property type="component" value="Unassembled WGS sequence"/>
</dbReference>
<reference evidence="1" key="1">
    <citation type="submission" date="2019-04" db="EMBL/GenBank/DDBJ databases">
        <title>Microbes associate with the intestines of laboratory mice.</title>
        <authorList>
            <person name="Navarre W."/>
            <person name="Wong E."/>
            <person name="Huang K."/>
            <person name="Tropini C."/>
            <person name="Ng K."/>
            <person name="Yu B."/>
        </authorList>
    </citation>
    <scope>NUCLEOTIDE SEQUENCE</scope>
    <source>
        <strain evidence="1">NM09_H32</strain>
    </source>
</reference>
<protein>
    <submittedName>
        <fullName evidence="1">Uncharacterized protein</fullName>
    </submittedName>
</protein>
<evidence type="ECO:0000313" key="1">
    <source>
        <dbReference type="EMBL" id="TGY64941.1"/>
    </source>
</evidence>